<evidence type="ECO:0000313" key="3">
    <source>
        <dbReference type="EMBL" id="GFP76603.1"/>
    </source>
</evidence>
<evidence type="ECO:0000259" key="2">
    <source>
        <dbReference type="Pfam" id="PF02517"/>
    </source>
</evidence>
<sequence>MPHIRKFSQAHTYIFAFTTALIAIALLYISNFFMSKSNGRLDYNLNGIITYLVPLIFVFVIYVSITNIKYVTFNKKGILKGFFLGWPFMCLGLYNIIGLFRGPIPLSSPRIEKIFFFTIIMVLVGIFEEFLCRGIILNSLVNKLNSTKAGLIKAVILSSFIFGLGHLVNLIVSPNLIISTLSQIIYTTLHGILFAAIYLRCKNIWSVVLLHAVYDWLVKVSGIFHAVSISATPVDISPLLGIVNILFALPFALVGLFLLRKVAIENIDKSVSTIKSM</sequence>
<feature type="transmembrane region" description="Helical" evidence="1">
    <location>
        <begin position="184"/>
        <end position="201"/>
    </location>
</feature>
<feature type="transmembrane region" description="Helical" evidence="1">
    <location>
        <begin position="208"/>
        <end position="227"/>
    </location>
</feature>
<feature type="transmembrane region" description="Helical" evidence="1">
    <location>
        <begin position="77"/>
        <end position="102"/>
    </location>
</feature>
<keyword evidence="1" id="KW-1133">Transmembrane helix</keyword>
<dbReference type="PANTHER" id="PTHR36435">
    <property type="entry name" value="SLR1288 PROTEIN"/>
    <property type="match status" value="1"/>
</dbReference>
<gene>
    <name evidence="3" type="ORF">bsdtw1_02706</name>
</gene>
<dbReference type="InterPro" id="IPR003675">
    <property type="entry name" value="Rce1/LyrA-like_dom"/>
</dbReference>
<dbReference type="PANTHER" id="PTHR36435:SF1">
    <property type="entry name" value="CAAX AMINO TERMINAL PROTEASE FAMILY PROTEIN"/>
    <property type="match status" value="1"/>
</dbReference>
<accession>A0A6V8SP12</accession>
<feature type="transmembrane region" description="Helical" evidence="1">
    <location>
        <begin position="12"/>
        <end position="33"/>
    </location>
</feature>
<feature type="transmembrane region" description="Helical" evidence="1">
    <location>
        <begin position="45"/>
        <end position="65"/>
    </location>
</feature>
<keyword evidence="4" id="KW-1185">Reference proteome</keyword>
<feature type="transmembrane region" description="Helical" evidence="1">
    <location>
        <begin position="151"/>
        <end position="172"/>
    </location>
</feature>
<reference evidence="3 4" key="1">
    <citation type="submission" date="2020-07" db="EMBL/GenBank/DDBJ databases">
        <title>A new beta-1,3-glucan-decomposing anaerobic bacterium isolated from anoxic soil subjected to biological soil disinfestation.</title>
        <authorList>
            <person name="Ueki A."/>
            <person name="Tonouchi A."/>
        </authorList>
    </citation>
    <scope>NUCLEOTIDE SEQUENCE [LARGE SCALE GENOMIC DNA]</scope>
    <source>
        <strain evidence="3 4">TW1</strain>
    </source>
</reference>
<keyword evidence="1" id="KW-0812">Transmembrane</keyword>
<evidence type="ECO:0000256" key="1">
    <source>
        <dbReference type="SAM" id="Phobius"/>
    </source>
</evidence>
<name>A0A6V8SP12_9CLOT</name>
<dbReference type="EMBL" id="BLZR01000001">
    <property type="protein sequence ID" value="GFP76603.1"/>
    <property type="molecule type" value="Genomic_DNA"/>
</dbReference>
<dbReference type="Proteomes" id="UP000580568">
    <property type="component" value="Unassembled WGS sequence"/>
</dbReference>
<feature type="transmembrane region" description="Helical" evidence="1">
    <location>
        <begin position="114"/>
        <end position="131"/>
    </location>
</feature>
<dbReference type="GO" id="GO:0080120">
    <property type="term" value="P:CAAX-box protein maturation"/>
    <property type="evidence" value="ECO:0007669"/>
    <property type="project" value="UniProtKB-ARBA"/>
</dbReference>
<feature type="transmembrane region" description="Helical" evidence="1">
    <location>
        <begin position="239"/>
        <end position="259"/>
    </location>
</feature>
<dbReference type="InterPro" id="IPR052710">
    <property type="entry name" value="CAAX_protease"/>
</dbReference>
<keyword evidence="1" id="KW-0472">Membrane</keyword>
<protein>
    <recommendedName>
        <fullName evidence="2">CAAX prenyl protease 2/Lysostaphin resistance protein A-like domain-containing protein</fullName>
    </recommendedName>
</protein>
<dbReference type="GO" id="GO:0004175">
    <property type="term" value="F:endopeptidase activity"/>
    <property type="evidence" value="ECO:0007669"/>
    <property type="project" value="UniProtKB-ARBA"/>
</dbReference>
<comment type="caution">
    <text evidence="3">The sequence shown here is derived from an EMBL/GenBank/DDBJ whole genome shotgun (WGS) entry which is preliminary data.</text>
</comment>
<proteinExistence type="predicted"/>
<evidence type="ECO:0000313" key="4">
    <source>
        <dbReference type="Proteomes" id="UP000580568"/>
    </source>
</evidence>
<feature type="domain" description="CAAX prenyl protease 2/Lysostaphin resistance protein A-like" evidence="2">
    <location>
        <begin position="113"/>
        <end position="217"/>
    </location>
</feature>
<dbReference type="Pfam" id="PF02517">
    <property type="entry name" value="Rce1-like"/>
    <property type="match status" value="1"/>
</dbReference>
<organism evidence="3 4">
    <name type="scientific">Clostridium fungisolvens</name>
    <dbReference type="NCBI Taxonomy" id="1604897"/>
    <lineage>
        <taxon>Bacteria</taxon>
        <taxon>Bacillati</taxon>
        <taxon>Bacillota</taxon>
        <taxon>Clostridia</taxon>
        <taxon>Eubacteriales</taxon>
        <taxon>Clostridiaceae</taxon>
        <taxon>Clostridium</taxon>
    </lineage>
</organism>
<dbReference type="AlphaFoldDB" id="A0A6V8SP12"/>